<dbReference type="EMBL" id="UZAN01055571">
    <property type="protein sequence ID" value="VDP90904.1"/>
    <property type="molecule type" value="Genomic_DNA"/>
</dbReference>
<reference evidence="1 2" key="2">
    <citation type="submission" date="2018-11" db="EMBL/GenBank/DDBJ databases">
        <authorList>
            <consortium name="Pathogen Informatics"/>
        </authorList>
    </citation>
    <scope>NUCLEOTIDE SEQUENCE [LARGE SCALE GENOMIC DNA]</scope>
    <source>
        <strain evidence="1 2">Egypt</strain>
    </source>
</reference>
<keyword evidence="2" id="KW-1185">Reference proteome</keyword>
<dbReference type="AlphaFoldDB" id="A0A183B347"/>
<dbReference type="Proteomes" id="UP000272942">
    <property type="component" value="Unassembled WGS sequence"/>
</dbReference>
<organism evidence="3">
    <name type="scientific">Echinostoma caproni</name>
    <dbReference type="NCBI Taxonomy" id="27848"/>
    <lineage>
        <taxon>Eukaryota</taxon>
        <taxon>Metazoa</taxon>
        <taxon>Spiralia</taxon>
        <taxon>Lophotrochozoa</taxon>
        <taxon>Platyhelminthes</taxon>
        <taxon>Trematoda</taxon>
        <taxon>Digenea</taxon>
        <taxon>Plagiorchiida</taxon>
        <taxon>Echinostomata</taxon>
        <taxon>Echinostomatoidea</taxon>
        <taxon>Echinostomatidae</taxon>
        <taxon>Echinostoma</taxon>
    </lineage>
</organism>
<sequence length="134" mass="14843">MLNAPPESAPWSLPTGPPTEAEIRKELQALKRHKVAEPDGLPPALFKDGGDALVSELVRLFSNTWETESVLHIWGESIVTSIYEKGCRNAFQSQGHISNSDSAKLLMSVSLCRLSPFRERQFGEELAGFRAHRA</sequence>
<name>A0A183B347_9TREM</name>
<proteinExistence type="predicted"/>
<reference evidence="3" key="1">
    <citation type="submission" date="2016-06" db="UniProtKB">
        <authorList>
            <consortium name="WormBaseParasite"/>
        </authorList>
    </citation>
    <scope>IDENTIFICATION</scope>
</reference>
<evidence type="ECO:0000313" key="3">
    <source>
        <dbReference type="WBParaSite" id="ECPE_0001367201-mRNA-1"/>
    </source>
</evidence>
<dbReference type="WBParaSite" id="ECPE_0001367201-mRNA-1">
    <property type="protein sequence ID" value="ECPE_0001367201-mRNA-1"/>
    <property type="gene ID" value="ECPE_0001367201"/>
</dbReference>
<evidence type="ECO:0000313" key="1">
    <source>
        <dbReference type="EMBL" id="VDP90904.1"/>
    </source>
</evidence>
<dbReference type="OrthoDB" id="10070415at2759"/>
<protein>
    <submittedName>
        <fullName evidence="1 3">Uncharacterized protein</fullName>
    </submittedName>
</protein>
<evidence type="ECO:0000313" key="2">
    <source>
        <dbReference type="Proteomes" id="UP000272942"/>
    </source>
</evidence>
<accession>A0A183B347</accession>
<gene>
    <name evidence="1" type="ORF">ECPE_LOCUS13632</name>
</gene>